<dbReference type="AlphaFoldDB" id="A0ABC8QYN6"/>
<evidence type="ECO:0000256" key="2">
    <source>
        <dbReference type="SAM" id="Phobius"/>
    </source>
</evidence>
<evidence type="ECO:0000313" key="5">
    <source>
        <dbReference type="Proteomes" id="UP001642360"/>
    </source>
</evidence>
<gene>
    <name evidence="4" type="ORF">ILEXP_LOCUS3749</name>
</gene>
<feature type="domain" description="TORTIFOLIA1/SINE1-2 N-terminal" evidence="3">
    <location>
        <begin position="19"/>
        <end position="286"/>
    </location>
</feature>
<dbReference type="InterPro" id="IPR011989">
    <property type="entry name" value="ARM-like"/>
</dbReference>
<dbReference type="InterPro" id="IPR016024">
    <property type="entry name" value="ARM-type_fold"/>
</dbReference>
<feature type="transmembrane region" description="Helical" evidence="2">
    <location>
        <begin position="556"/>
        <end position="576"/>
    </location>
</feature>
<feature type="compositionally biased region" description="Polar residues" evidence="1">
    <location>
        <begin position="326"/>
        <end position="368"/>
    </location>
</feature>
<proteinExistence type="predicted"/>
<evidence type="ECO:0000259" key="3">
    <source>
        <dbReference type="Pfam" id="PF24714"/>
    </source>
</evidence>
<accession>A0ABC8QYN6</accession>
<keyword evidence="5" id="KW-1185">Reference proteome</keyword>
<feature type="region of interest" description="Disordered" evidence="1">
    <location>
        <begin position="520"/>
        <end position="544"/>
    </location>
</feature>
<feature type="compositionally biased region" description="Polar residues" evidence="1">
    <location>
        <begin position="480"/>
        <end position="491"/>
    </location>
</feature>
<keyword evidence="2" id="KW-0812">Transmembrane</keyword>
<sequence>MGRNLSPVLRRELENLDKDAECRKSAMKALNSYVKELDSKAIPHFLVQISEKKETGISSREHIIPLYEVLAHVHGPKIVPHIDSIMATIIKNLTSSAGSFALHQACSKVVPAIARYGMEPTTPEEKKRHIIHSLCKPLSDSLLGSLDSLSSGAALCLKALVDSDNWRFASNEMVNEVCQRVAGALKNPTLTKSHMALVMALAQKSSLLVEAYARLLIHSGLRILDAGVAEGNSQKKLSAIQMVNLLMKCLDPKSIFSELGLVIEEMEKCQSGQMAYVRGAAFEALQTARRLATDKGSKFESNMGSITGANVGRRGNSRMRNLWGSEDQSPLTASPESQTVNSLVGYNSLSESPMSGSQTSPDSDYDQRSVNQKLWRIYQNGGVDVSVRDRLFSEVHDEFSDDRGDEFIGLLQRSPQIGVVRGTTPGPQGSCSHINADNVKIFTTPRKLICSVQEPNDVDFFENQTRRFTSPSSKLERISTSRYDQNGLSQDANDETETYGNLSIDGEQFHDSSESVYSTEDVRADSDLQESPNVRPGSKTESQGINVRKHLRKRTVNIFCGLFVLLFAVFVCFLLIDDPDEGLYLVPT</sequence>
<comment type="caution">
    <text evidence="4">The sequence shown here is derived from an EMBL/GenBank/DDBJ whole genome shotgun (WGS) entry which is preliminary data.</text>
</comment>
<dbReference type="InterPro" id="IPR033337">
    <property type="entry name" value="TORTIFOLIA1/SINE1-2"/>
</dbReference>
<dbReference type="SUPFAM" id="SSF48371">
    <property type="entry name" value="ARM repeat"/>
    <property type="match status" value="1"/>
</dbReference>
<reference evidence="4 5" key="1">
    <citation type="submission" date="2024-02" db="EMBL/GenBank/DDBJ databases">
        <authorList>
            <person name="Vignale AGUSTIN F."/>
            <person name="Sosa J E."/>
            <person name="Modenutti C."/>
        </authorList>
    </citation>
    <scope>NUCLEOTIDE SEQUENCE [LARGE SCALE GENOMIC DNA]</scope>
</reference>
<dbReference type="EMBL" id="CAUOFW020000776">
    <property type="protein sequence ID" value="CAK9136742.1"/>
    <property type="molecule type" value="Genomic_DNA"/>
</dbReference>
<dbReference type="InterPro" id="IPR057600">
    <property type="entry name" value="TORTIFOLIA1/SINE1-2_N"/>
</dbReference>
<name>A0ABC8QYN6_9AQUA</name>
<protein>
    <recommendedName>
        <fullName evidence="3">TORTIFOLIA1/SINE1-2 N-terminal domain-containing protein</fullName>
    </recommendedName>
</protein>
<organism evidence="4 5">
    <name type="scientific">Ilex paraguariensis</name>
    <name type="common">yerba mate</name>
    <dbReference type="NCBI Taxonomy" id="185542"/>
    <lineage>
        <taxon>Eukaryota</taxon>
        <taxon>Viridiplantae</taxon>
        <taxon>Streptophyta</taxon>
        <taxon>Embryophyta</taxon>
        <taxon>Tracheophyta</taxon>
        <taxon>Spermatophyta</taxon>
        <taxon>Magnoliopsida</taxon>
        <taxon>eudicotyledons</taxon>
        <taxon>Gunneridae</taxon>
        <taxon>Pentapetalae</taxon>
        <taxon>asterids</taxon>
        <taxon>campanulids</taxon>
        <taxon>Aquifoliales</taxon>
        <taxon>Aquifoliaceae</taxon>
        <taxon>Ilex</taxon>
    </lineage>
</organism>
<keyword evidence="2" id="KW-1133">Transmembrane helix</keyword>
<evidence type="ECO:0000256" key="1">
    <source>
        <dbReference type="SAM" id="MobiDB-lite"/>
    </source>
</evidence>
<dbReference type="PANTHER" id="PTHR31355">
    <property type="entry name" value="MICROTUBULE-ASSOCIATED PROTEIN TORTIFOLIA1"/>
    <property type="match status" value="1"/>
</dbReference>
<dbReference type="Proteomes" id="UP001642360">
    <property type="component" value="Unassembled WGS sequence"/>
</dbReference>
<keyword evidence="2" id="KW-0472">Membrane</keyword>
<evidence type="ECO:0000313" key="4">
    <source>
        <dbReference type="EMBL" id="CAK9136742.1"/>
    </source>
</evidence>
<dbReference type="Pfam" id="PF24714">
    <property type="entry name" value="TOR1L1_N"/>
    <property type="match status" value="1"/>
</dbReference>
<dbReference type="PANTHER" id="PTHR31355:SF4">
    <property type="entry name" value="TOG DOMAIN-CONTAINING PROTEIN"/>
    <property type="match status" value="1"/>
</dbReference>
<feature type="region of interest" description="Disordered" evidence="1">
    <location>
        <begin position="303"/>
        <end position="368"/>
    </location>
</feature>
<feature type="region of interest" description="Disordered" evidence="1">
    <location>
        <begin position="471"/>
        <end position="495"/>
    </location>
</feature>
<dbReference type="Gene3D" id="1.25.10.10">
    <property type="entry name" value="Leucine-rich Repeat Variant"/>
    <property type="match status" value="1"/>
</dbReference>